<accession>A0AA89C4X5</accession>
<feature type="transmembrane region" description="Helical" evidence="9">
    <location>
        <begin position="98"/>
        <end position="119"/>
    </location>
</feature>
<dbReference type="GO" id="GO:1990542">
    <property type="term" value="P:mitochondrial transmembrane transport"/>
    <property type="evidence" value="ECO:0007669"/>
    <property type="project" value="TreeGrafter"/>
</dbReference>
<keyword evidence="4 9" id="KW-0812">Transmembrane</keyword>
<evidence type="ECO:0000313" key="10">
    <source>
        <dbReference type="EMBL" id="KAK3094907.1"/>
    </source>
</evidence>
<dbReference type="Proteomes" id="UP001186944">
    <property type="component" value="Unassembled WGS sequence"/>
</dbReference>
<keyword evidence="5" id="KW-0029">Amino-acid transport</keyword>
<keyword evidence="6 9" id="KW-1133">Transmembrane helix</keyword>
<dbReference type="GO" id="GO:0006865">
    <property type="term" value="P:amino acid transport"/>
    <property type="evidence" value="ECO:0007669"/>
    <property type="project" value="UniProtKB-KW"/>
</dbReference>
<comment type="caution">
    <text evidence="10">The sequence shown here is derived from an EMBL/GenBank/DDBJ whole genome shotgun (WGS) entry which is preliminary data.</text>
</comment>
<organism evidence="10 11">
    <name type="scientific">Pinctada imbricata</name>
    <name type="common">Atlantic pearl-oyster</name>
    <name type="synonym">Pinctada martensii</name>
    <dbReference type="NCBI Taxonomy" id="66713"/>
    <lineage>
        <taxon>Eukaryota</taxon>
        <taxon>Metazoa</taxon>
        <taxon>Spiralia</taxon>
        <taxon>Lophotrochozoa</taxon>
        <taxon>Mollusca</taxon>
        <taxon>Bivalvia</taxon>
        <taxon>Autobranchia</taxon>
        <taxon>Pteriomorphia</taxon>
        <taxon>Pterioida</taxon>
        <taxon>Pterioidea</taxon>
        <taxon>Pteriidae</taxon>
        <taxon>Pinctada</taxon>
    </lineage>
</organism>
<evidence type="ECO:0000256" key="7">
    <source>
        <dbReference type="ARBA" id="ARBA00023128"/>
    </source>
</evidence>
<evidence type="ECO:0000256" key="2">
    <source>
        <dbReference type="ARBA" id="ARBA00005974"/>
    </source>
</evidence>
<dbReference type="PANTHER" id="PTHR11153:SF6">
    <property type="entry name" value="SIDEROFLEXIN-5"/>
    <property type="match status" value="1"/>
</dbReference>
<reference evidence="10" key="1">
    <citation type="submission" date="2019-08" db="EMBL/GenBank/DDBJ databases">
        <title>The improved chromosome-level genome for the pearl oyster Pinctada fucata martensii using PacBio sequencing and Hi-C.</title>
        <authorList>
            <person name="Zheng Z."/>
        </authorList>
    </citation>
    <scope>NUCLEOTIDE SEQUENCE</scope>
    <source>
        <strain evidence="10">ZZ-2019</strain>
        <tissue evidence="10">Adductor muscle</tissue>
    </source>
</reference>
<dbReference type="InterPro" id="IPR004686">
    <property type="entry name" value="Mtc"/>
</dbReference>
<feature type="transmembrane region" description="Helical" evidence="9">
    <location>
        <begin position="65"/>
        <end position="86"/>
    </location>
</feature>
<feature type="transmembrane region" description="Helical" evidence="9">
    <location>
        <begin position="158"/>
        <end position="175"/>
    </location>
</feature>
<dbReference type="GO" id="GO:0015075">
    <property type="term" value="F:monoatomic ion transmembrane transporter activity"/>
    <property type="evidence" value="ECO:0007669"/>
    <property type="project" value="InterPro"/>
</dbReference>
<evidence type="ECO:0000313" key="11">
    <source>
        <dbReference type="Proteomes" id="UP001186944"/>
    </source>
</evidence>
<evidence type="ECO:0000256" key="5">
    <source>
        <dbReference type="ARBA" id="ARBA00022970"/>
    </source>
</evidence>
<sequence>MPSANSDDGYPTFQLNRPRFDQDYYYPIRQQLLQYSGSGSIRVHNACVNYANRNATKPTPPSRFIAGYVGAVTTAVSIAVGLNVLIKRANSFSPTTKLLVQRFVPFPAVAAASTFNVLLMRNNELSTGIQVVDRNDNVIGSSKIAARKALQETAMTRIFLPAPILIIPPALMAMLEKTKFLKTNPRLHLPINAFLVTACFGLALPVAIALFPQYSKVCNDPYLLVYSSRSTFHFFCR</sequence>
<evidence type="ECO:0000256" key="3">
    <source>
        <dbReference type="ARBA" id="ARBA00022448"/>
    </source>
</evidence>
<evidence type="ECO:0000256" key="8">
    <source>
        <dbReference type="ARBA" id="ARBA00023136"/>
    </source>
</evidence>
<feature type="transmembrane region" description="Helical" evidence="9">
    <location>
        <begin position="187"/>
        <end position="211"/>
    </location>
</feature>
<keyword evidence="11" id="KW-1185">Reference proteome</keyword>
<comment type="similarity">
    <text evidence="2">Belongs to the sideroflexin family.</text>
</comment>
<keyword evidence="8 9" id="KW-0472">Membrane</keyword>
<evidence type="ECO:0000256" key="4">
    <source>
        <dbReference type="ARBA" id="ARBA00022692"/>
    </source>
</evidence>
<dbReference type="AlphaFoldDB" id="A0AA89C4X5"/>
<dbReference type="EMBL" id="VSWD01000008">
    <property type="protein sequence ID" value="KAK3094907.1"/>
    <property type="molecule type" value="Genomic_DNA"/>
</dbReference>
<dbReference type="PANTHER" id="PTHR11153">
    <property type="entry name" value="SIDEROFLEXIN"/>
    <property type="match status" value="1"/>
</dbReference>
<dbReference type="GO" id="GO:0005743">
    <property type="term" value="C:mitochondrial inner membrane"/>
    <property type="evidence" value="ECO:0007669"/>
    <property type="project" value="TreeGrafter"/>
</dbReference>
<comment type="subcellular location">
    <subcellularLocation>
        <location evidence="1">Mitochondrion membrane</location>
        <topology evidence="1">Multi-pass membrane protein</topology>
    </subcellularLocation>
</comment>
<evidence type="ECO:0000256" key="9">
    <source>
        <dbReference type="SAM" id="Phobius"/>
    </source>
</evidence>
<protein>
    <submittedName>
        <fullName evidence="10">Uncharacterized protein</fullName>
    </submittedName>
</protein>
<keyword evidence="7" id="KW-0496">Mitochondrion</keyword>
<evidence type="ECO:0000256" key="1">
    <source>
        <dbReference type="ARBA" id="ARBA00004225"/>
    </source>
</evidence>
<keyword evidence="3" id="KW-0813">Transport</keyword>
<gene>
    <name evidence="10" type="ORF">FSP39_007761</name>
</gene>
<dbReference type="Pfam" id="PF03820">
    <property type="entry name" value="SFXNs"/>
    <property type="match status" value="1"/>
</dbReference>
<evidence type="ECO:0000256" key="6">
    <source>
        <dbReference type="ARBA" id="ARBA00022989"/>
    </source>
</evidence>
<proteinExistence type="inferred from homology"/>
<name>A0AA89C4X5_PINIB</name>